<feature type="region of interest" description="Disordered" evidence="1">
    <location>
        <begin position="1"/>
        <end position="54"/>
    </location>
</feature>
<name>A0A1G9BAB3_9ACTN</name>
<gene>
    <name evidence="2" type="ORF">SAMN05421874_10786</name>
</gene>
<dbReference type="Proteomes" id="UP000198683">
    <property type="component" value="Unassembled WGS sequence"/>
</dbReference>
<keyword evidence="3" id="KW-1185">Reference proteome</keyword>
<evidence type="ECO:0000313" key="3">
    <source>
        <dbReference type="Proteomes" id="UP000198683"/>
    </source>
</evidence>
<protein>
    <submittedName>
        <fullName evidence="2">Uncharacterized protein</fullName>
    </submittedName>
</protein>
<evidence type="ECO:0000256" key="1">
    <source>
        <dbReference type="SAM" id="MobiDB-lite"/>
    </source>
</evidence>
<dbReference type="AlphaFoldDB" id="A0A1G9BAB3"/>
<evidence type="ECO:0000313" key="2">
    <source>
        <dbReference type="EMBL" id="SDK36461.1"/>
    </source>
</evidence>
<sequence length="201" mass="21141">MFVTTDRGDPSTPIAAATEQAAAAASSAPPSKTPPAPSPPSPSSPPETVTSQEAHEQALAIDDLLDESKPSRGSLTRAIQTILRCSNVDSGIKSIERVTRQRAEQAAAAGELDTDALASGQQLESALVEALTASHRADQAYLKWAKRYKAHDCTGPTVGDADYDAGNVASEEATAAKTEFVDLWNPVARQEGLAERTEDEI</sequence>
<accession>A0A1G9BAB3</accession>
<feature type="compositionally biased region" description="Low complexity" evidence="1">
    <location>
        <begin position="11"/>
        <end position="30"/>
    </location>
</feature>
<feature type="compositionally biased region" description="Pro residues" evidence="1">
    <location>
        <begin position="31"/>
        <end position="45"/>
    </location>
</feature>
<dbReference type="EMBL" id="FNFB01000007">
    <property type="protein sequence ID" value="SDK36461.1"/>
    <property type="molecule type" value="Genomic_DNA"/>
</dbReference>
<organism evidence="2 3">
    <name type="scientific">Nonomuraea maritima</name>
    <dbReference type="NCBI Taxonomy" id="683260"/>
    <lineage>
        <taxon>Bacteria</taxon>
        <taxon>Bacillati</taxon>
        <taxon>Actinomycetota</taxon>
        <taxon>Actinomycetes</taxon>
        <taxon>Streptosporangiales</taxon>
        <taxon>Streptosporangiaceae</taxon>
        <taxon>Nonomuraea</taxon>
    </lineage>
</organism>
<reference evidence="2 3" key="1">
    <citation type="submission" date="2016-10" db="EMBL/GenBank/DDBJ databases">
        <authorList>
            <person name="de Groot N.N."/>
        </authorList>
    </citation>
    <scope>NUCLEOTIDE SEQUENCE [LARGE SCALE GENOMIC DNA]</scope>
    <source>
        <strain evidence="2 3">CGMCC 4.5681</strain>
    </source>
</reference>
<proteinExistence type="predicted"/>